<evidence type="ECO:0008006" key="3">
    <source>
        <dbReference type="Google" id="ProtNLM"/>
    </source>
</evidence>
<protein>
    <recommendedName>
        <fullName evidence="3">PARP catalytic domain-containing protein</fullName>
    </recommendedName>
</protein>
<proteinExistence type="predicted"/>
<dbReference type="SUPFAM" id="SSF56399">
    <property type="entry name" value="ADP-ribosylation"/>
    <property type="match status" value="1"/>
</dbReference>
<gene>
    <name evidence="1" type="ORF">TWF696_002070</name>
</gene>
<accession>A0AAV9UB05</accession>
<comment type="caution">
    <text evidence="1">The sequence shown here is derived from an EMBL/GenBank/DDBJ whole genome shotgun (WGS) entry which is preliminary data.</text>
</comment>
<organism evidence="1 2">
    <name type="scientific">Orbilia brochopaga</name>
    <dbReference type="NCBI Taxonomy" id="3140254"/>
    <lineage>
        <taxon>Eukaryota</taxon>
        <taxon>Fungi</taxon>
        <taxon>Dikarya</taxon>
        <taxon>Ascomycota</taxon>
        <taxon>Pezizomycotina</taxon>
        <taxon>Orbiliomycetes</taxon>
        <taxon>Orbiliales</taxon>
        <taxon>Orbiliaceae</taxon>
        <taxon>Orbilia</taxon>
    </lineage>
</organism>
<name>A0AAV9UB05_9PEZI</name>
<keyword evidence="2" id="KW-1185">Reference proteome</keyword>
<dbReference type="EMBL" id="JAVHNQ010000011">
    <property type="protein sequence ID" value="KAK6336520.1"/>
    <property type="molecule type" value="Genomic_DNA"/>
</dbReference>
<evidence type="ECO:0000313" key="1">
    <source>
        <dbReference type="EMBL" id="KAK6336520.1"/>
    </source>
</evidence>
<dbReference type="Proteomes" id="UP001375240">
    <property type="component" value="Unassembled WGS sequence"/>
</dbReference>
<evidence type="ECO:0000313" key="2">
    <source>
        <dbReference type="Proteomes" id="UP001375240"/>
    </source>
</evidence>
<reference evidence="1 2" key="1">
    <citation type="submission" date="2019-10" db="EMBL/GenBank/DDBJ databases">
        <authorList>
            <person name="Palmer J.M."/>
        </authorList>
    </citation>
    <scope>NUCLEOTIDE SEQUENCE [LARGE SCALE GENOMIC DNA]</scope>
    <source>
        <strain evidence="1 2">TWF696</strain>
    </source>
</reference>
<dbReference type="AlphaFoldDB" id="A0AAV9UB05"/>
<dbReference type="Gene3D" id="3.90.228.10">
    <property type="match status" value="1"/>
</dbReference>
<sequence length="412" mass="44833">MATVTTITKPDTDVFLDEELYASDSDTASSADGESSIDQSQLQTFKDTVQSAATASLSFTDDELTELAILRDEEIDRLHTASLIPDSTRFDPSLHGCLVFNYPEMTLTLLTGPSYPVTQPSYTIENISLPRIVVDGIRIALRSIISSVDNAATVHRWLTRADNEDTYGAFASDSLAFRLASTAHEHLLSHRSNLPTTNIPPAVDIAVPSASRTQILESHLGVDPTSYSTPTAIKALLGKSIADICALLPSEYRILHVENVIKPTLYAAFHAAQQSIRTRLLTLPTTQLRQCVPQHKRPPTSTATSTILAERRAREALADALVTPKCTFHGTQRHAIANIIRHGFLRPGDVDPTTNTPLSVRCGSTYGRGIYTSPSPRFSLLYSGYEAAATPSSQFSGLKLIVCATIMGEQHR</sequence>